<dbReference type="PANTHER" id="PTHR30246:SF1">
    <property type="entry name" value="2-DEHYDRO-3-DEOXY-6-PHOSPHOGALACTONATE ALDOLASE-RELATED"/>
    <property type="match status" value="1"/>
</dbReference>
<evidence type="ECO:0000256" key="4">
    <source>
        <dbReference type="ARBA" id="ARBA00023239"/>
    </source>
</evidence>
<accession>A0ABT7T250</accession>
<sequence>MTDTRPTTPAGTPGPDHRARHAAGPAVAVLRGGTGEHVEAVIATLLEAGVRAIELTTNTPRWREGTAWAAQQHGAAVSVGVGTVLEPGQVDEAADLGATFAVSPHLDPAIGARAHERGLGWYPGAATPTEIVHAWRLGARAVKVFPAAQLGGPAFLRQVLAPLDFVDVVPTGGIGVDDAADYLDAGAVAVGLGSPLVGDALTTGDLVALRSRAERLVAGLAR</sequence>
<protein>
    <submittedName>
        <fullName evidence="7">Bifunctional 4-hydroxy-2-oxoglutarate aldolase/2-dehydro-3-deoxy-phosphogluconate aldolase</fullName>
    </submittedName>
</protein>
<dbReference type="Pfam" id="PF01081">
    <property type="entry name" value="Aldolase"/>
    <property type="match status" value="1"/>
</dbReference>
<evidence type="ECO:0000256" key="6">
    <source>
        <dbReference type="SAM" id="MobiDB-lite"/>
    </source>
</evidence>
<evidence type="ECO:0000256" key="2">
    <source>
        <dbReference type="ARBA" id="ARBA00006906"/>
    </source>
</evidence>
<dbReference type="SUPFAM" id="SSF51569">
    <property type="entry name" value="Aldolase"/>
    <property type="match status" value="1"/>
</dbReference>
<dbReference type="EMBL" id="JAUCML010000001">
    <property type="protein sequence ID" value="MDM7883653.1"/>
    <property type="molecule type" value="Genomic_DNA"/>
</dbReference>
<name>A0ABT7T250_9MICO</name>
<comment type="caution">
    <text evidence="7">The sequence shown here is derived from an EMBL/GenBank/DDBJ whole genome shotgun (WGS) entry which is preliminary data.</text>
</comment>
<dbReference type="Proteomes" id="UP001237823">
    <property type="component" value="Unassembled WGS sequence"/>
</dbReference>
<comment type="similarity">
    <text evidence="2">Belongs to the KHG/KDPG aldolase family.</text>
</comment>
<evidence type="ECO:0000256" key="5">
    <source>
        <dbReference type="ARBA" id="ARBA00023277"/>
    </source>
</evidence>
<comment type="pathway">
    <text evidence="1">Carbohydrate acid metabolism.</text>
</comment>
<dbReference type="Gene3D" id="3.20.20.70">
    <property type="entry name" value="Aldolase class I"/>
    <property type="match status" value="1"/>
</dbReference>
<feature type="compositionally biased region" description="Low complexity" evidence="6">
    <location>
        <begin position="1"/>
        <end position="14"/>
    </location>
</feature>
<keyword evidence="4" id="KW-0456">Lyase</keyword>
<evidence type="ECO:0000256" key="1">
    <source>
        <dbReference type="ARBA" id="ARBA00004761"/>
    </source>
</evidence>
<dbReference type="RefSeq" id="WP_289457270.1">
    <property type="nucleotide sequence ID" value="NZ_JAUCML010000001.1"/>
</dbReference>
<gene>
    <name evidence="7" type="ORF">QUG92_00885</name>
</gene>
<evidence type="ECO:0000313" key="7">
    <source>
        <dbReference type="EMBL" id="MDM7883653.1"/>
    </source>
</evidence>
<keyword evidence="8" id="KW-1185">Reference proteome</keyword>
<proteinExistence type="inferred from homology"/>
<reference evidence="7 8" key="1">
    <citation type="submission" date="2023-06" db="EMBL/GenBank/DDBJ databases">
        <authorList>
            <person name="Feng G."/>
            <person name="Li J."/>
            <person name="Zhu H."/>
        </authorList>
    </citation>
    <scope>NUCLEOTIDE SEQUENCE [LARGE SCALE GENOMIC DNA]</scope>
    <source>
        <strain evidence="7 8">RHCKG23</strain>
    </source>
</reference>
<dbReference type="InterPro" id="IPR013785">
    <property type="entry name" value="Aldolase_TIM"/>
</dbReference>
<organism evidence="7 8">
    <name type="scientific">Curtobacterium citri</name>
    <dbReference type="NCBI Taxonomy" id="3055139"/>
    <lineage>
        <taxon>Bacteria</taxon>
        <taxon>Bacillati</taxon>
        <taxon>Actinomycetota</taxon>
        <taxon>Actinomycetes</taxon>
        <taxon>Micrococcales</taxon>
        <taxon>Microbacteriaceae</taxon>
        <taxon>Curtobacterium</taxon>
    </lineage>
</organism>
<dbReference type="InterPro" id="IPR000887">
    <property type="entry name" value="Aldlse_KDPG_KHG"/>
</dbReference>
<evidence type="ECO:0000256" key="3">
    <source>
        <dbReference type="ARBA" id="ARBA00011233"/>
    </source>
</evidence>
<dbReference type="PANTHER" id="PTHR30246">
    <property type="entry name" value="2-KETO-3-DEOXY-6-PHOSPHOGLUCONATE ALDOLASE"/>
    <property type="match status" value="1"/>
</dbReference>
<evidence type="ECO:0000313" key="8">
    <source>
        <dbReference type="Proteomes" id="UP001237823"/>
    </source>
</evidence>
<dbReference type="CDD" id="cd00452">
    <property type="entry name" value="KDPG_aldolase"/>
    <property type="match status" value="1"/>
</dbReference>
<comment type="subunit">
    <text evidence="3">Homotrimer.</text>
</comment>
<feature type="region of interest" description="Disordered" evidence="6">
    <location>
        <begin position="1"/>
        <end position="23"/>
    </location>
</feature>
<keyword evidence="5" id="KW-0119">Carbohydrate metabolism</keyword>